<keyword evidence="3" id="KW-1185">Reference proteome</keyword>
<reference evidence="2 3" key="1">
    <citation type="journal article" date="2016" name="Antonie Van Leeuwenhoek">
        <title>Dongia soli sp. nov., isolated from soil from Dokdo, Korea.</title>
        <authorList>
            <person name="Kim D.U."/>
            <person name="Lee H."/>
            <person name="Kim H."/>
            <person name="Kim S.G."/>
            <person name="Ka J.O."/>
        </authorList>
    </citation>
    <scope>NUCLEOTIDE SEQUENCE [LARGE SCALE GENOMIC DNA]</scope>
    <source>
        <strain evidence="2 3">D78</strain>
    </source>
</reference>
<organism evidence="2 3">
    <name type="scientific">Dongia soli</name>
    <dbReference type="NCBI Taxonomy" id="600628"/>
    <lineage>
        <taxon>Bacteria</taxon>
        <taxon>Pseudomonadati</taxon>
        <taxon>Pseudomonadota</taxon>
        <taxon>Alphaproteobacteria</taxon>
        <taxon>Rhodospirillales</taxon>
        <taxon>Dongiaceae</taxon>
        <taxon>Dongia</taxon>
    </lineage>
</organism>
<dbReference type="RefSeq" id="WP_379990977.1">
    <property type="nucleotide sequence ID" value="NZ_JBHSMB010000010.1"/>
</dbReference>
<proteinExistence type="predicted"/>
<sequence length="52" mass="5632">MTLLIGIFGVAGLFVAANAGHGVPYWGGLLFFLFAILLMFWQIAKGDEHVAH</sequence>
<evidence type="ECO:0000313" key="2">
    <source>
        <dbReference type="EMBL" id="MDY0881651.1"/>
    </source>
</evidence>
<evidence type="ECO:0000256" key="1">
    <source>
        <dbReference type="SAM" id="Phobius"/>
    </source>
</evidence>
<keyword evidence="1" id="KW-0812">Transmembrane</keyword>
<keyword evidence="1" id="KW-0472">Membrane</keyword>
<feature type="transmembrane region" description="Helical" evidence="1">
    <location>
        <begin position="29"/>
        <end position="44"/>
    </location>
</feature>
<protein>
    <recommendedName>
        <fullName evidence="4">DUF1328 domain-containing protein</fullName>
    </recommendedName>
</protein>
<evidence type="ECO:0000313" key="3">
    <source>
        <dbReference type="Proteomes" id="UP001279642"/>
    </source>
</evidence>
<accession>A0ABU5E653</accession>
<keyword evidence="1" id="KW-1133">Transmembrane helix</keyword>
<evidence type="ECO:0008006" key="4">
    <source>
        <dbReference type="Google" id="ProtNLM"/>
    </source>
</evidence>
<gene>
    <name evidence="2" type="ORF">SMD27_02235</name>
</gene>
<dbReference type="Proteomes" id="UP001279642">
    <property type="component" value="Unassembled WGS sequence"/>
</dbReference>
<name>A0ABU5E653_9PROT</name>
<comment type="caution">
    <text evidence="2">The sequence shown here is derived from an EMBL/GenBank/DDBJ whole genome shotgun (WGS) entry which is preliminary data.</text>
</comment>
<dbReference type="EMBL" id="JAXCLW010000001">
    <property type="protein sequence ID" value="MDY0881651.1"/>
    <property type="molecule type" value="Genomic_DNA"/>
</dbReference>